<keyword evidence="6" id="KW-0378">Hydrolase</keyword>
<dbReference type="AlphaFoldDB" id="A0A392MS71"/>
<evidence type="ECO:0000256" key="7">
    <source>
        <dbReference type="ARBA" id="ARBA00022918"/>
    </source>
</evidence>
<dbReference type="PANTHER" id="PTHR37984">
    <property type="entry name" value="PROTEIN CBG26694"/>
    <property type="match status" value="1"/>
</dbReference>
<evidence type="ECO:0000256" key="4">
    <source>
        <dbReference type="ARBA" id="ARBA00022722"/>
    </source>
</evidence>
<evidence type="ECO:0000256" key="3">
    <source>
        <dbReference type="ARBA" id="ARBA00022695"/>
    </source>
</evidence>
<dbReference type="GO" id="GO:0008233">
    <property type="term" value="F:peptidase activity"/>
    <property type="evidence" value="ECO:0007669"/>
    <property type="project" value="UniProtKB-KW"/>
</dbReference>
<keyword evidence="3" id="KW-0548">Nucleotidyltransferase</keyword>
<dbReference type="FunFam" id="3.30.70.270:FF:000020">
    <property type="entry name" value="Transposon Tf2-6 polyprotein-like Protein"/>
    <property type="match status" value="1"/>
</dbReference>
<evidence type="ECO:0000313" key="11">
    <source>
        <dbReference type="Proteomes" id="UP000265520"/>
    </source>
</evidence>
<evidence type="ECO:0000259" key="9">
    <source>
        <dbReference type="PROSITE" id="PS50878"/>
    </source>
</evidence>
<protein>
    <recommendedName>
        <fullName evidence="9">Reverse transcriptase domain-containing protein</fullName>
    </recommendedName>
</protein>
<gene>
    <name evidence="10" type="ORF">A2U01_0011214</name>
</gene>
<proteinExistence type="predicted"/>
<dbReference type="GO" id="GO:0004519">
    <property type="term" value="F:endonuclease activity"/>
    <property type="evidence" value="ECO:0007669"/>
    <property type="project" value="UniProtKB-KW"/>
</dbReference>
<dbReference type="InterPro" id="IPR050951">
    <property type="entry name" value="Retrovirus_Pol_polyprotein"/>
</dbReference>
<dbReference type="CDD" id="cd01647">
    <property type="entry name" value="RT_LTR"/>
    <property type="match status" value="1"/>
</dbReference>
<comment type="caution">
    <text evidence="10">The sequence shown here is derived from an EMBL/GenBank/DDBJ whole genome shotgun (WGS) entry which is preliminary data.</text>
</comment>
<evidence type="ECO:0000256" key="8">
    <source>
        <dbReference type="ARBA" id="ARBA00023268"/>
    </source>
</evidence>
<evidence type="ECO:0000256" key="1">
    <source>
        <dbReference type="ARBA" id="ARBA00022670"/>
    </source>
</evidence>
<keyword evidence="7" id="KW-0695">RNA-directed DNA polymerase</keyword>
<dbReference type="PROSITE" id="PS50878">
    <property type="entry name" value="RT_POL"/>
    <property type="match status" value="1"/>
</dbReference>
<dbReference type="GO" id="GO:0006508">
    <property type="term" value="P:proteolysis"/>
    <property type="evidence" value="ECO:0007669"/>
    <property type="project" value="UniProtKB-KW"/>
</dbReference>
<reference evidence="10 11" key="1">
    <citation type="journal article" date="2018" name="Front. Plant Sci.">
        <title>Red Clover (Trifolium pratense) and Zigzag Clover (T. medium) - A Picture of Genomic Similarities and Differences.</title>
        <authorList>
            <person name="Dluhosova J."/>
            <person name="Istvanek J."/>
            <person name="Nedelnik J."/>
            <person name="Repkova J."/>
        </authorList>
    </citation>
    <scope>NUCLEOTIDE SEQUENCE [LARGE SCALE GENOMIC DNA]</scope>
    <source>
        <strain evidence="11">cv. 10/8</strain>
        <tissue evidence="10">Leaf</tissue>
    </source>
</reference>
<evidence type="ECO:0000256" key="2">
    <source>
        <dbReference type="ARBA" id="ARBA00022679"/>
    </source>
</evidence>
<dbReference type="Pfam" id="PF17919">
    <property type="entry name" value="RT_RNaseH_2"/>
    <property type="match status" value="1"/>
</dbReference>
<keyword evidence="5" id="KW-0255">Endonuclease</keyword>
<feature type="non-terminal residue" evidence="10">
    <location>
        <position position="1"/>
    </location>
</feature>
<evidence type="ECO:0000256" key="5">
    <source>
        <dbReference type="ARBA" id="ARBA00022759"/>
    </source>
</evidence>
<dbReference type="EMBL" id="LXQA010018023">
    <property type="protein sequence ID" value="MCH90301.1"/>
    <property type="molecule type" value="Genomic_DNA"/>
</dbReference>
<name>A0A392MS71_9FABA</name>
<keyword evidence="8" id="KW-0511">Multifunctional enzyme</keyword>
<dbReference type="InterPro" id="IPR041577">
    <property type="entry name" value="RT_RNaseH_2"/>
</dbReference>
<dbReference type="InterPro" id="IPR043502">
    <property type="entry name" value="DNA/RNA_pol_sf"/>
</dbReference>
<dbReference type="Gene3D" id="3.30.70.270">
    <property type="match status" value="2"/>
</dbReference>
<accession>A0A392MS71</accession>
<keyword evidence="1" id="KW-0645">Protease</keyword>
<dbReference type="GO" id="GO:0003964">
    <property type="term" value="F:RNA-directed DNA polymerase activity"/>
    <property type="evidence" value="ECO:0007669"/>
    <property type="project" value="UniProtKB-KW"/>
</dbReference>
<feature type="domain" description="Reverse transcriptase" evidence="9">
    <location>
        <begin position="102"/>
        <end position="291"/>
    </location>
</feature>
<dbReference type="Gene3D" id="3.10.10.10">
    <property type="entry name" value="HIV Type 1 Reverse Transcriptase, subunit A, domain 1"/>
    <property type="match status" value="1"/>
</dbReference>
<dbReference type="PANTHER" id="PTHR37984:SF5">
    <property type="entry name" value="PROTEIN NYNRIN-LIKE"/>
    <property type="match status" value="1"/>
</dbReference>
<dbReference type="InterPro" id="IPR043128">
    <property type="entry name" value="Rev_trsase/Diguanyl_cyclase"/>
</dbReference>
<keyword evidence="2" id="KW-0808">Transferase</keyword>
<sequence length="395" mass="45366">PLESSLHQLKRLVATNSLDLSYHIQLLSLTTVTTQDPIHHPEIPHLLEKYHHLFELPTTLPPPRSTDHRIILTEGENRVNVRPYRYPQFQKWEIENQIKVMLEQGFIQQSSSAFSSPILLVRKKDDSWRFCVDYRALNAMTVKDHFPIPAIEELLDELYGTQWFSKLDLRSGYHQIKMSPMDVEKTAFRTHQGHYEFLVMPFGLCNAPSTFQATMNIIFQPFLRRFPMSDIKSFFFLKMSKCTFAQPSISYLGHIVTVEGVSLDPDKISAMCNWPPPKTLKQLRGFLGLTSFYRKFIQNYVAIAHALTELLKKDSFIWSDAAQIAFDNLKEAMTKAPVLALPNFDQDFQIDTDASRLGMGAVLSQNGHPIAYFSKKFCQKLLSASTYVRESAQPA</sequence>
<keyword evidence="4" id="KW-0540">Nuclease</keyword>
<dbReference type="SUPFAM" id="SSF56672">
    <property type="entry name" value="DNA/RNA polymerases"/>
    <property type="match status" value="1"/>
</dbReference>
<dbReference type="InterPro" id="IPR000477">
    <property type="entry name" value="RT_dom"/>
</dbReference>
<dbReference type="Pfam" id="PF00078">
    <property type="entry name" value="RVT_1"/>
    <property type="match status" value="1"/>
</dbReference>
<evidence type="ECO:0000256" key="6">
    <source>
        <dbReference type="ARBA" id="ARBA00022801"/>
    </source>
</evidence>
<organism evidence="10 11">
    <name type="scientific">Trifolium medium</name>
    <dbReference type="NCBI Taxonomy" id="97028"/>
    <lineage>
        <taxon>Eukaryota</taxon>
        <taxon>Viridiplantae</taxon>
        <taxon>Streptophyta</taxon>
        <taxon>Embryophyta</taxon>
        <taxon>Tracheophyta</taxon>
        <taxon>Spermatophyta</taxon>
        <taxon>Magnoliopsida</taxon>
        <taxon>eudicotyledons</taxon>
        <taxon>Gunneridae</taxon>
        <taxon>Pentapetalae</taxon>
        <taxon>rosids</taxon>
        <taxon>fabids</taxon>
        <taxon>Fabales</taxon>
        <taxon>Fabaceae</taxon>
        <taxon>Papilionoideae</taxon>
        <taxon>50 kb inversion clade</taxon>
        <taxon>NPAAA clade</taxon>
        <taxon>Hologalegina</taxon>
        <taxon>IRL clade</taxon>
        <taxon>Trifolieae</taxon>
        <taxon>Trifolium</taxon>
    </lineage>
</organism>
<dbReference type="FunFam" id="3.10.10.10:FF:000007">
    <property type="entry name" value="Retrovirus-related Pol polyprotein from transposon 17.6-like Protein"/>
    <property type="match status" value="1"/>
</dbReference>
<evidence type="ECO:0000313" key="10">
    <source>
        <dbReference type="EMBL" id="MCH90301.1"/>
    </source>
</evidence>
<keyword evidence="11" id="KW-1185">Reference proteome</keyword>
<dbReference type="Proteomes" id="UP000265520">
    <property type="component" value="Unassembled WGS sequence"/>
</dbReference>